<dbReference type="AlphaFoldDB" id="A0A453H4Y7"/>
<keyword evidence="2" id="KW-1185">Reference proteome</keyword>
<proteinExistence type="predicted"/>
<evidence type="ECO:0000313" key="1">
    <source>
        <dbReference type="EnsemblPlants" id="AET4Gv20067600.48"/>
    </source>
</evidence>
<reference evidence="2" key="2">
    <citation type="journal article" date="2017" name="Nat. Plants">
        <title>The Aegilops tauschii genome reveals multiple impacts of transposons.</title>
        <authorList>
            <person name="Zhao G."/>
            <person name="Zou C."/>
            <person name="Li K."/>
            <person name="Wang K."/>
            <person name="Li T."/>
            <person name="Gao L."/>
            <person name="Zhang X."/>
            <person name="Wang H."/>
            <person name="Yang Z."/>
            <person name="Liu X."/>
            <person name="Jiang W."/>
            <person name="Mao L."/>
            <person name="Kong X."/>
            <person name="Jiao Y."/>
            <person name="Jia J."/>
        </authorList>
    </citation>
    <scope>NUCLEOTIDE SEQUENCE [LARGE SCALE GENOMIC DNA]</scope>
    <source>
        <strain evidence="2">cv. AL8/78</strain>
    </source>
</reference>
<reference evidence="1" key="5">
    <citation type="journal article" date="2021" name="G3 (Bethesda)">
        <title>Aegilops tauschii genome assembly Aet v5.0 features greater sequence contiguity and improved annotation.</title>
        <authorList>
            <person name="Wang L."/>
            <person name="Zhu T."/>
            <person name="Rodriguez J.C."/>
            <person name="Deal K.R."/>
            <person name="Dubcovsky J."/>
            <person name="McGuire P.E."/>
            <person name="Lux T."/>
            <person name="Spannagl M."/>
            <person name="Mayer K.F.X."/>
            <person name="Baldrich P."/>
            <person name="Meyers B.C."/>
            <person name="Huo N."/>
            <person name="Gu Y.Q."/>
            <person name="Zhou H."/>
            <person name="Devos K.M."/>
            <person name="Bennetzen J.L."/>
            <person name="Unver T."/>
            <person name="Budak H."/>
            <person name="Gulick P.J."/>
            <person name="Galiba G."/>
            <person name="Kalapos B."/>
            <person name="Nelson D.R."/>
            <person name="Li P."/>
            <person name="You F.M."/>
            <person name="Luo M.C."/>
            <person name="Dvorak J."/>
        </authorList>
    </citation>
    <scope>NUCLEOTIDE SEQUENCE [LARGE SCALE GENOMIC DNA]</scope>
    <source>
        <strain evidence="1">cv. AL8/78</strain>
    </source>
</reference>
<accession>A0A453H4Y7</accession>
<name>A0A453H4Y7_AEGTS</name>
<organism evidence="1 2">
    <name type="scientific">Aegilops tauschii subsp. strangulata</name>
    <name type="common">Goatgrass</name>
    <dbReference type="NCBI Taxonomy" id="200361"/>
    <lineage>
        <taxon>Eukaryota</taxon>
        <taxon>Viridiplantae</taxon>
        <taxon>Streptophyta</taxon>
        <taxon>Embryophyta</taxon>
        <taxon>Tracheophyta</taxon>
        <taxon>Spermatophyta</taxon>
        <taxon>Magnoliopsida</taxon>
        <taxon>Liliopsida</taxon>
        <taxon>Poales</taxon>
        <taxon>Poaceae</taxon>
        <taxon>BOP clade</taxon>
        <taxon>Pooideae</taxon>
        <taxon>Triticodae</taxon>
        <taxon>Triticeae</taxon>
        <taxon>Triticinae</taxon>
        <taxon>Aegilops</taxon>
    </lineage>
</organism>
<evidence type="ECO:0000313" key="2">
    <source>
        <dbReference type="Proteomes" id="UP000015105"/>
    </source>
</evidence>
<dbReference type="EnsemblPlants" id="AET4Gv20067600.48">
    <property type="protein sequence ID" value="AET4Gv20067600.48"/>
    <property type="gene ID" value="AET4Gv20067600"/>
</dbReference>
<dbReference type="Gramene" id="AET4Gv20067600.48">
    <property type="protein sequence ID" value="AET4Gv20067600.48"/>
    <property type="gene ID" value="AET4Gv20067600"/>
</dbReference>
<dbReference type="Proteomes" id="UP000015105">
    <property type="component" value="Chromosome 4D"/>
</dbReference>
<reference evidence="1" key="3">
    <citation type="journal article" date="2017" name="Nature">
        <title>Genome sequence of the progenitor of the wheat D genome Aegilops tauschii.</title>
        <authorList>
            <person name="Luo M.C."/>
            <person name="Gu Y.Q."/>
            <person name="Puiu D."/>
            <person name="Wang H."/>
            <person name="Twardziok S.O."/>
            <person name="Deal K.R."/>
            <person name="Huo N."/>
            <person name="Zhu T."/>
            <person name="Wang L."/>
            <person name="Wang Y."/>
            <person name="McGuire P.E."/>
            <person name="Liu S."/>
            <person name="Long H."/>
            <person name="Ramasamy R.K."/>
            <person name="Rodriguez J.C."/>
            <person name="Van S.L."/>
            <person name="Yuan L."/>
            <person name="Wang Z."/>
            <person name="Xia Z."/>
            <person name="Xiao L."/>
            <person name="Anderson O.D."/>
            <person name="Ouyang S."/>
            <person name="Liang Y."/>
            <person name="Zimin A.V."/>
            <person name="Pertea G."/>
            <person name="Qi P."/>
            <person name="Bennetzen J.L."/>
            <person name="Dai X."/>
            <person name="Dawson M.W."/>
            <person name="Muller H.G."/>
            <person name="Kugler K."/>
            <person name="Rivarola-Duarte L."/>
            <person name="Spannagl M."/>
            <person name="Mayer K.F.X."/>
            <person name="Lu F.H."/>
            <person name="Bevan M.W."/>
            <person name="Leroy P."/>
            <person name="Li P."/>
            <person name="You F.M."/>
            <person name="Sun Q."/>
            <person name="Liu Z."/>
            <person name="Lyons E."/>
            <person name="Wicker T."/>
            <person name="Salzberg S.L."/>
            <person name="Devos K.M."/>
            <person name="Dvorak J."/>
        </authorList>
    </citation>
    <scope>NUCLEOTIDE SEQUENCE [LARGE SCALE GENOMIC DNA]</scope>
    <source>
        <strain evidence="1">cv. AL8/78</strain>
    </source>
</reference>
<sequence length="33" mass="3632">MVSTLSPHGPADYFSPKQRLEVDTMLVSPMILA</sequence>
<protein>
    <submittedName>
        <fullName evidence="1">Uncharacterized protein</fullName>
    </submittedName>
</protein>
<reference evidence="2" key="1">
    <citation type="journal article" date="2014" name="Science">
        <title>Ancient hybridizations among the ancestral genomes of bread wheat.</title>
        <authorList>
            <consortium name="International Wheat Genome Sequencing Consortium,"/>
            <person name="Marcussen T."/>
            <person name="Sandve S.R."/>
            <person name="Heier L."/>
            <person name="Spannagl M."/>
            <person name="Pfeifer M."/>
            <person name="Jakobsen K.S."/>
            <person name="Wulff B.B."/>
            <person name="Steuernagel B."/>
            <person name="Mayer K.F."/>
            <person name="Olsen O.A."/>
        </authorList>
    </citation>
    <scope>NUCLEOTIDE SEQUENCE [LARGE SCALE GENOMIC DNA]</scope>
    <source>
        <strain evidence="2">cv. AL8/78</strain>
    </source>
</reference>
<reference evidence="1" key="4">
    <citation type="submission" date="2019-03" db="UniProtKB">
        <authorList>
            <consortium name="EnsemblPlants"/>
        </authorList>
    </citation>
    <scope>IDENTIFICATION</scope>
</reference>